<dbReference type="PANTHER" id="PTHR11188">
    <property type="entry name" value="ARRESTIN DOMAIN CONTAINING PROTEIN"/>
    <property type="match status" value="1"/>
</dbReference>
<evidence type="ECO:0000313" key="3">
    <source>
        <dbReference type="Proteomes" id="UP000324091"/>
    </source>
</evidence>
<reference evidence="2 3" key="1">
    <citation type="submission" date="2019-04" db="EMBL/GenBank/DDBJ databases">
        <title>Chromosome genome assembly for Takifugu flavidus.</title>
        <authorList>
            <person name="Xiao S."/>
        </authorList>
    </citation>
    <scope>NUCLEOTIDE SEQUENCE [LARGE SCALE GENOMIC DNA]</scope>
    <source>
        <strain evidence="2">HTHZ2018</strain>
        <tissue evidence="2">Muscle</tissue>
    </source>
</reference>
<dbReference type="InterPro" id="IPR014756">
    <property type="entry name" value="Ig_E-set"/>
</dbReference>
<dbReference type="PANTHER" id="PTHR11188:SF135">
    <property type="entry name" value="ARRESTIN DOMAIN CONTAINING 3-LIKE-RELATED"/>
    <property type="match status" value="1"/>
</dbReference>
<dbReference type="Pfam" id="PF02752">
    <property type="entry name" value="Arrestin_C"/>
    <property type="match status" value="1"/>
</dbReference>
<dbReference type="GO" id="GO:0005737">
    <property type="term" value="C:cytoplasm"/>
    <property type="evidence" value="ECO:0007669"/>
    <property type="project" value="TreeGrafter"/>
</dbReference>
<dbReference type="GO" id="GO:0007399">
    <property type="term" value="P:nervous system development"/>
    <property type="evidence" value="ECO:0007669"/>
    <property type="project" value="UniProtKB-ARBA"/>
</dbReference>
<sequence length="289" mass="32860">MTVKRFSLEYDAVNGKNVFTNGDTVNGRIILQFSKDSKFPDRTISTSFKFDHGRALHELRVQLKQPKTRSRWITTVINFVSKPNVNIPRLMEPQDVSQVKTFRFGSGSVRMNVYLEHKAYKQGEALRVTLRVNNLSSRILRPRFVLCSKLVVYAQTYLINEPHKILTERCSVVKPYRMETVTKVFNIPDNLTPSNLNCSLVKLEYWMKVYLDTPFAKSPTVKLPIVLLPSFDVPTTERSPASAAAALETFESRFQTQRIVQQASPLPEEPPPAYEACVVDPTGPPAYSC</sequence>
<proteinExistence type="predicted"/>
<evidence type="ECO:0000259" key="1">
    <source>
        <dbReference type="SMART" id="SM01017"/>
    </source>
</evidence>
<dbReference type="AlphaFoldDB" id="A0A5C6N162"/>
<evidence type="ECO:0000313" key="2">
    <source>
        <dbReference type="EMBL" id="TWW60051.1"/>
    </source>
</evidence>
<keyword evidence="3" id="KW-1185">Reference proteome</keyword>
<dbReference type="GO" id="GO:0005886">
    <property type="term" value="C:plasma membrane"/>
    <property type="evidence" value="ECO:0007669"/>
    <property type="project" value="TreeGrafter"/>
</dbReference>
<dbReference type="Gene3D" id="2.60.40.640">
    <property type="match status" value="1"/>
</dbReference>
<dbReference type="SUPFAM" id="SSF81296">
    <property type="entry name" value="E set domains"/>
    <property type="match status" value="1"/>
</dbReference>
<dbReference type="Proteomes" id="UP000324091">
    <property type="component" value="Chromosome 5"/>
</dbReference>
<dbReference type="SMART" id="SM01017">
    <property type="entry name" value="Arrestin_C"/>
    <property type="match status" value="1"/>
</dbReference>
<organism evidence="2 3">
    <name type="scientific">Takifugu flavidus</name>
    <name type="common">sansaifugu</name>
    <dbReference type="NCBI Taxonomy" id="433684"/>
    <lineage>
        <taxon>Eukaryota</taxon>
        <taxon>Metazoa</taxon>
        <taxon>Chordata</taxon>
        <taxon>Craniata</taxon>
        <taxon>Vertebrata</taxon>
        <taxon>Euteleostomi</taxon>
        <taxon>Actinopterygii</taxon>
        <taxon>Neopterygii</taxon>
        <taxon>Teleostei</taxon>
        <taxon>Neoteleostei</taxon>
        <taxon>Acanthomorphata</taxon>
        <taxon>Eupercaria</taxon>
        <taxon>Tetraodontiformes</taxon>
        <taxon>Tetradontoidea</taxon>
        <taxon>Tetraodontidae</taxon>
        <taxon>Takifugu</taxon>
    </lineage>
</organism>
<dbReference type="InterPro" id="IPR011022">
    <property type="entry name" value="Arrestin_C-like"/>
</dbReference>
<comment type="caution">
    <text evidence="2">The sequence shown here is derived from an EMBL/GenBank/DDBJ whole genome shotgun (WGS) entry which is preliminary data.</text>
</comment>
<gene>
    <name evidence="2" type="ORF">D4764_05G0001410</name>
</gene>
<accession>A0A5C6N162</accession>
<feature type="domain" description="Arrestin C-terminal-like" evidence="1">
    <location>
        <begin position="105"/>
        <end position="230"/>
    </location>
</feature>
<dbReference type="EMBL" id="RHFK02000018">
    <property type="protein sequence ID" value="TWW60051.1"/>
    <property type="molecule type" value="Genomic_DNA"/>
</dbReference>
<dbReference type="InterPro" id="IPR014752">
    <property type="entry name" value="Arrestin-like_C"/>
</dbReference>
<dbReference type="InterPro" id="IPR050357">
    <property type="entry name" value="Arrestin_domain-protein"/>
</dbReference>
<name>A0A5C6N162_9TELE</name>
<protein>
    <submittedName>
        <fullName evidence="2">Arrestin domain-containing protein 3 TBP-2-like inducible membrane protein</fullName>
    </submittedName>
</protein>
<dbReference type="GO" id="GO:0015031">
    <property type="term" value="P:protein transport"/>
    <property type="evidence" value="ECO:0007669"/>
    <property type="project" value="TreeGrafter"/>
</dbReference>